<dbReference type="SUPFAM" id="SSF52540">
    <property type="entry name" value="P-loop containing nucleoside triphosphate hydrolases"/>
    <property type="match status" value="1"/>
</dbReference>
<evidence type="ECO:0000313" key="2">
    <source>
        <dbReference type="EMBL" id="GFR88653.1"/>
    </source>
</evidence>
<dbReference type="AlphaFoldDB" id="A0AAV4GUS7"/>
<evidence type="ECO:0000259" key="1">
    <source>
        <dbReference type="Pfam" id="PF13401"/>
    </source>
</evidence>
<reference evidence="2 3" key="1">
    <citation type="journal article" date="2021" name="Elife">
        <title>Chloroplast acquisition without the gene transfer in kleptoplastic sea slugs, Plakobranchus ocellatus.</title>
        <authorList>
            <person name="Maeda T."/>
            <person name="Takahashi S."/>
            <person name="Yoshida T."/>
            <person name="Shimamura S."/>
            <person name="Takaki Y."/>
            <person name="Nagai Y."/>
            <person name="Toyoda A."/>
            <person name="Suzuki Y."/>
            <person name="Arimoto A."/>
            <person name="Ishii H."/>
            <person name="Satoh N."/>
            <person name="Nishiyama T."/>
            <person name="Hasebe M."/>
            <person name="Maruyama T."/>
            <person name="Minagawa J."/>
            <person name="Obokata J."/>
            <person name="Shigenobu S."/>
        </authorList>
    </citation>
    <scope>NUCLEOTIDE SEQUENCE [LARGE SCALE GENOMIC DNA]</scope>
</reference>
<protein>
    <submittedName>
        <fullName evidence="2">AAA family ATPase</fullName>
    </submittedName>
</protein>
<accession>A0AAV4GUS7</accession>
<dbReference type="InterPro" id="IPR049945">
    <property type="entry name" value="AAA_22"/>
</dbReference>
<dbReference type="Pfam" id="PF13401">
    <property type="entry name" value="AAA_22"/>
    <property type="match status" value="1"/>
</dbReference>
<dbReference type="GO" id="GO:0016887">
    <property type="term" value="F:ATP hydrolysis activity"/>
    <property type="evidence" value="ECO:0007669"/>
    <property type="project" value="InterPro"/>
</dbReference>
<feature type="non-terminal residue" evidence="2">
    <location>
        <position position="213"/>
    </location>
</feature>
<evidence type="ECO:0000313" key="3">
    <source>
        <dbReference type="Proteomes" id="UP000762676"/>
    </source>
</evidence>
<name>A0AAV4GUS7_9GAST</name>
<dbReference type="EMBL" id="BMAT01001582">
    <property type="protein sequence ID" value="GFR88653.1"/>
    <property type="molecule type" value="Genomic_DNA"/>
</dbReference>
<dbReference type="InterPro" id="IPR027417">
    <property type="entry name" value="P-loop_NTPase"/>
</dbReference>
<keyword evidence="3" id="KW-1185">Reference proteome</keyword>
<sequence length="213" mass="24117">MDRQRNSGFSKNRYAKTVGLTATDMTNLEGLKFIQNPQLVGNAKWIRLARLVDFQKNEKLIWQTAHTEVWNYITGQLEVCQREHISAMLCDDAGIGKTHTLKDYAKANRTAFYIDGSVVPRKIAFIRRLAQVVGLDGNGRVDDVLEETIYALSQLDNPIVMIDEAGDLDHLTILVLKRLYNALEDQCAFYLVGADGLKSKIERGIKWKKLGFV</sequence>
<proteinExistence type="predicted"/>
<organism evidence="2 3">
    <name type="scientific">Elysia marginata</name>
    <dbReference type="NCBI Taxonomy" id="1093978"/>
    <lineage>
        <taxon>Eukaryota</taxon>
        <taxon>Metazoa</taxon>
        <taxon>Spiralia</taxon>
        <taxon>Lophotrochozoa</taxon>
        <taxon>Mollusca</taxon>
        <taxon>Gastropoda</taxon>
        <taxon>Heterobranchia</taxon>
        <taxon>Euthyneura</taxon>
        <taxon>Panpulmonata</taxon>
        <taxon>Sacoglossa</taxon>
        <taxon>Placobranchoidea</taxon>
        <taxon>Plakobranchidae</taxon>
        <taxon>Elysia</taxon>
    </lineage>
</organism>
<feature type="domain" description="ORC1/DEAH AAA+ ATPase" evidence="1">
    <location>
        <begin position="88"/>
        <end position="198"/>
    </location>
</feature>
<gene>
    <name evidence="2" type="ORF">ElyMa_000775500</name>
</gene>
<comment type="caution">
    <text evidence="2">The sequence shown here is derived from an EMBL/GenBank/DDBJ whole genome shotgun (WGS) entry which is preliminary data.</text>
</comment>
<dbReference type="Proteomes" id="UP000762676">
    <property type="component" value="Unassembled WGS sequence"/>
</dbReference>